<accession>A0A3Q9HQD9</accession>
<dbReference type="KEGG" id="aft:BBF96_08115"/>
<comment type="subcellular location">
    <subcellularLocation>
        <location evidence="1">Cell membrane</location>
        <topology evidence="1">Multi-pass membrane protein</topology>
    </subcellularLocation>
</comment>
<evidence type="ECO:0000256" key="2">
    <source>
        <dbReference type="ARBA" id="ARBA00022448"/>
    </source>
</evidence>
<dbReference type="InterPro" id="IPR011701">
    <property type="entry name" value="MFS"/>
</dbReference>
<feature type="transmembrane region" description="Helical" evidence="7">
    <location>
        <begin position="355"/>
        <end position="377"/>
    </location>
</feature>
<gene>
    <name evidence="9" type="ORF">BBF96_08115</name>
</gene>
<dbReference type="CDD" id="cd06173">
    <property type="entry name" value="MFS_MefA_like"/>
    <property type="match status" value="1"/>
</dbReference>
<keyword evidence="5 7" id="KW-1133">Transmembrane helix</keyword>
<evidence type="ECO:0000259" key="8">
    <source>
        <dbReference type="PROSITE" id="PS50850"/>
    </source>
</evidence>
<evidence type="ECO:0000256" key="5">
    <source>
        <dbReference type="ARBA" id="ARBA00022989"/>
    </source>
</evidence>
<feature type="transmembrane region" description="Helical" evidence="7">
    <location>
        <begin position="265"/>
        <end position="284"/>
    </location>
</feature>
<sequence length="417" mass="46272">MKKKIVERMEFLRRNKSFTLLWSSQALSRFADALETIALIYIVLELTGSALAMGTIMVINMLPNLLFTPIAGVLVDRYSRKTIMIIAEFARGCIMLWVSIALFFDILTIFQLYVMAFLVSIFETFFTTANTATLPNLLKEEDRIFGYSLVNGTQSLVQILGMSLVGVMLVLIDFYGIFLFDAITFFVSGFAILMMTIPQEKLVELETKQKRGILKDFTRGLAYLKTKTIFILIMVVAACINMILTPMEVIVLYSVTNIYKISESHIGIALSMILIGNLIGNIIYPKVSQFLSKKQILIYGIICIGLGFGLGGIIVNFYALSIGIFVMSLAIGLASVGIGLLFAENIEDEYRGRAASVLNFFMLIGGPLGASLIGWLIDLFGVLWILKVGALIIIGVSIVLINFWPKEESINLTEATK</sequence>
<dbReference type="InterPro" id="IPR020846">
    <property type="entry name" value="MFS_dom"/>
</dbReference>
<dbReference type="Proteomes" id="UP000267250">
    <property type="component" value="Chromosome"/>
</dbReference>
<dbReference type="RefSeq" id="WP_127016683.1">
    <property type="nucleotide sequence ID" value="NZ_CP016379.1"/>
</dbReference>
<proteinExistence type="predicted"/>
<keyword evidence="4 7" id="KW-0812">Transmembrane</keyword>
<feature type="transmembrane region" description="Helical" evidence="7">
    <location>
        <begin position="296"/>
        <end position="318"/>
    </location>
</feature>
<feature type="transmembrane region" description="Helical" evidence="7">
    <location>
        <begin position="49"/>
        <end position="75"/>
    </location>
</feature>
<name>A0A3Q9HQD9_9FIRM</name>
<dbReference type="PANTHER" id="PTHR43266">
    <property type="entry name" value="MACROLIDE-EFFLUX PROTEIN"/>
    <property type="match status" value="1"/>
</dbReference>
<reference evidence="9 10" key="1">
    <citation type="submission" date="2016-07" db="EMBL/GenBank/DDBJ databases">
        <title>Genome and transcriptome analysis of iron-reducing fermentative bacteria Anoxybacter fermentans.</title>
        <authorList>
            <person name="Zeng X."/>
            <person name="Shao Z."/>
        </authorList>
    </citation>
    <scope>NUCLEOTIDE SEQUENCE [LARGE SCALE GENOMIC DNA]</scope>
    <source>
        <strain evidence="9 10">DY22613</strain>
    </source>
</reference>
<dbReference type="InterPro" id="IPR036259">
    <property type="entry name" value="MFS_trans_sf"/>
</dbReference>
<keyword evidence="2" id="KW-0813">Transport</keyword>
<feature type="transmembrane region" description="Helical" evidence="7">
    <location>
        <begin position="324"/>
        <end position="343"/>
    </location>
</feature>
<evidence type="ECO:0000313" key="9">
    <source>
        <dbReference type="EMBL" id="AZR73349.1"/>
    </source>
</evidence>
<keyword evidence="6 7" id="KW-0472">Membrane</keyword>
<feature type="domain" description="Major facilitator superfamily (MFS) profile" evidence="8">
    <location>
        <begin position="177"/>
        <end position="417"/>
    </location>
</feature>
<keyword evidence="10" id="KW-1185">Reference proteome</keyword>
<feature type="transmembrane region" description="Helical" evidence="7">
    <location>
        <begin position="177"/>
        <end position="197"/>
    </location>
</feature>
<dbReference type="GO" id="GO:0005886">
    <property type="term" value="C:plasma membrane"/>
    <property type="evidence" value="ECO:0007669"/>
    <property type="project" value="UniProtKB-SubCell"/>
</dbReference>
<dbReference type="OrthoDB" id="9775268at2"/>
<dbReference type="PANTHER" id="PTHR43266:SF2">
    <property type="entry name" value="MAJOR FACILITATOR SUPERFAMILY (MFS) PROFILE DOMAIN-CONTAINING PROTEIN"/>
    <property type="match status" value="1"/>
</dbReference>
<keyword evidence="3" id="KW-1003">Cell membrane</keyword>
<dbReference type="GO" id="GO:0022857">
    <property type="term" value="F:transmembrane transporter activity"/>
    <property type="evidence" value="ECO:0007669"/>
    <property type="project" value="InterPro"/>
</dbReference>
<dbReference type="Gene3D" id="1.20.1250.20">
    <property type="entry name" value="MFS general substrate transporter like domains"/>
    <property type="match status" value="1"/>
</dbReference>
<evidence type="ECO:0000256" key="6">
    <source>
        <dbReference type="ARBA" id="ARBA00023136"/>
    </source>
</evidence>
<dbReference type="SUPFAM" id="SSF103473">
    <property type="entry name" value="MFS general substrate transporter"/>
    <property type="match status" value="1"/>
</dbReference>
<evidence type="ECO:0000256" key="4">
    <source>
        <dbReference type="ARBA" id="ARBA00022692"/>
    </source>
</evidence>
<dbReference type="PROSITE" id="PS50850">
    <property type="entry name" value="MFS"/>
    <property type="match status" value="1"/>
</dbReference>
<dbReference type="EMBL" id="CP016379">
    <property type="protein sequence ID" value="AZR73349.1"/>
    <property type="molecule type" value="Genomic_DNA"/>
</dbReference>
<dbReference type="Pfam" id="PF07690">
    <property type="entry name" value="MFS_1"/>
    <property type="match status" value="2"/>
</dbReference>
<organism evidence="9 10">
    <name type="scientific">Anoxybacter fermentans</name>
    <dbReference type="NCBI Taxonomy" id="1323375"/>
    <lineage>
        <taxon>Bacteria</taxon>
        <taxon>Bacillati</taxon>
        <taxon>Bacillota</taxon>
        <taxon>Clostridia</taxon>
        <taxon>Halanaerobiales</taxon>
        <taxon>Anoxybacter</taxon>
    </lineage>
</organism>
<feature type="transmembrane region" description="Helical" evidence="7">
    <location>
        <begin position="229"/>
        <end position="253"/>
    </location>
</feature>
<protein>
    <recommendedName>
        <fullName evidence="8">Major facilitator superfamily (MFS) profile domain-containing protein</fullName>
    </recommendedName>
</protein>
<evidence type="ECO:0000313" key="10">
    <source>
        <dbReference type="Proteomes" id="UP000267250"/>
    </source>
</evidence>
<evidence type="ECO:0000256" key="7">
    <source>
        <dbReference type="SAM" id="Phobius"/>
    </source>
</evidence>
<feature type="transmembrane region" description="Helical" evidence="7">
    <location>
        <begin position="383"/>
        <end position="404"/>
    </location>
</feature>
<evidence type="ECO:0000256" key="1">
    <source>
        <dbReference type="ARBA" id="ARBA00004651"/>
    </source>
</evidence>
<dbReference type="AlphaFoldDB" id="A0A3Q9HQD9"/>
<evidence type="ECO:0000256" key="3">
    <source>
        <dbReference type="ARBA" id="ARBA00022475"/>
    </source>
</evidence>